<dbReference type="Pfam" id="PF23833">
    <property type="entry name" value="DUF7203"/>
    <property type="match status" value="1"/>
</dbReference>
<protein>
    <submittedName>
        <fullName evidence="1">Uncharacterized protein</fullName>
    </submittedName>
</protein>
<accession>A0A1Z1LXH2</accession>
<proteinExistence type="predicted"/>
<dbReference type="InterPro" id="IPR055627">
    <property type="entry name" value="DUF7203"/>
</dbReference>
<keyword evidence="2" id="KW-1185">Reference proteome</keyword>
<dbReference type="EMBL" id="MF036690">
    <property type="protein sequence ID" value="ARW57513.1"/>
    <property type="molecule type" value="Genomic_DNA"/>
</dbReference>
<reference evidence="1 2" key="1">
    <citation type="submission" date="2017-04" db="EMBL/GenBank/DDBJ databases">
        <title>Environmental T4-family bacteriophages evolve to escape abortive infection via multiple routes in a bacterial host employing altruistic suicide through Type III toxin-antitoxin systems.</title>
        <authorList>
            <person name="Chen B."/>
            <person name="Salmond G.P.C."/>
            <person name="Akusobi C."/>
            <person name="Fang X."/>
        </authorList>
    </citation>
    <scope>NUCLEOTIDE SEQUENCE [LARGE SCALE GENOMIC DNA]</scope>
</reference>
<evidence type="ECO:0000313" key="1">
    <source>
        <dbReference type="EMBL" id="ARW57513.1"/>
    </source>
</evidence>
<sequence length="122" mass="13945">MNIADILIKEKVEALKGAKQKFCLAMNKAIVKYDNERLITDVIMDEERLQTESGELTPELKRFKLKCKAQDLIEMDKAQIEAATDWKLEKIGINVSFDLAEQARAISTSAWFTGEPSNRTFY</sequence>
<dbReference type="RefSeq" id="YP_009609415.1">
    <property type="nucleotide sequence ID" value="NC_041996.1"/>
</dbReference>
<dbReference type="KEGG" id="vg:40085499"/>
<name>A0A1Z1LXH2_9CAUD</name>
<dbReference type="Proteomes" id="UP000225148">
    <property type="component" value="Segment"/>
</dbReference>
<dbReference type="GeneID" id="40085499"/>
<evidence type="ECO:0000313" key="2">
    <source>
        <dbReference type="Proteomes" id="UP000225148"/>
    </source>
</evidence>
<organism evidence="1 2">
    <name type="scientific">Serratia phage CHI14</name>
    <dbReference type="NCBI Taxonomy" id="2006941"/>
    <lineage>
        <taxon>Viruses</taxon>
        <taxon>Duplodnaviria</taxon>
        <taxon>Heunggongvirae</taxon>
        <taxon>Uroviricota</taxon>
        <taxon>Caudoviricetes</taxon>
        <taxon>Pantevenvirales</taxon>
        <taxon>Straboviridae</taxon>
        <taxon>Tevenvirinae</taxon>
        <taxon>Winklervirus</taxon>
        <taxon>Winklervirus chi14</taxon>
    </lineage>
</organism>